<dbReference type="InterPro" id="IPR032710">
    <property type="entry name" value="NTF2-like_dom_sf"/>
</dbReference>
<dbReference type="SUPFAM" id="SSF54427">
    <property type="entry name" value="NTF2-like"/>
    <property type="match status" value="1"/>
</dbReference>
<dbReference type="EMBL" id="FMAG01000001">
    <property type="protein sequence ID" value="SCB10490.1"/>
    <property type="molecule type" value="Genomic_DNA"/>
</dbReference>
<evidence type="ECO:0000313" key="2">
    <source>
        <dbReference type="Proteomes" id="UP000199101"/>
    </source>
</evidence>
<gene>
    <name evidence="1" type="ORF">GA0061103_1514</name>
</gene>
<dbReference type="OrthoDB" id="7064268at2"/>
<name>A0A1C3U4T8_9HYPH</name>
<dbReference type="Gene3D" id="3.10.450.50">
    <property type="match status" value="1"/>
</dbReference>
<dbReference type="STRING" id="410764.GA0061103_1514"/>
<dbReference type="AlphaFoldDB" id="A0A1C3U4T8"/>
<sequence length="129" mass="13829">MADIATLLDRNLQGIFGEGDAALRRKVADEILHEDAIFVEPHGTCRGRDDIVRIAGIIRAMHPTFAYTTIAAPDVLHDQAGRVQWVAGTPGELPAYAGTDFILAKDGKIAAIYLFFDGDPDPTGSPIVA</sequence>
<dbReference type="Proteomes" id="UP000199101">
    <property type="component" value="Unassembled WGS sequence"/>
</dbReference>
<proteinExistence type="predicted"/>
<accession>A0A1C3U4T8</accession>
<reference evidence="2" key="1">
    <citation type="submission" date="2016-08" db="EMBL/GenBank/DDBJ databases">
        <authorList>
            <person name="Varghese N."/>
            <person name="Submissions Spin"/>
        </authorList>
    </citation>
    <scope>NUCLEOTIDE SEQUENCE [LARGE SCALE GENOMIC DNA]</scope>
    <source>
        <strain evidence="2">HAMBI 2975</strain>
    </source>
</reference>
<protein>
    <recommendedName>
        <fullName evidence="3">SnoaL-like domain-containing protein</fullName>
    </recommendedName>
</protein>
<organism evidence="1 2">
    <name type="scientific">Rhizobium multihospitium</name>
    <dbReference type="NCBI Taxonomy" id="410764"/>
    <lineage>
        <taxon>Bacteria</taxon>
        <taxon>Pseudomonadati</taxon>
        <taxon>Pseudomonadota</taxon>
        <taxon>Alphaproteobacteria</taxon>
        <taxon>Hyphomicrobiales</taxon>
        <taxon>Rhizobiaceae</taxon>
        <taxon>Rhizobium/Agrobacterium group</taxon>
        <taxon>Rhizobium</taxon>
    </lineage>
</organism>
<keyword evidence="2" id="KW-1185">Reference proteome</keyword>
<evidence type="ECO:0000313" key="1">
    <source>
        <dbReference type="EMBL" id="SCB10490.1"/>
    </source>
</evidence>
<evidence type="ECO:0008006" key="3">
    <source>
        <dbReference type="Google" id="ProtNLM"/>
    </source>
</evidence>
<dbReference type="RefSeq" id="WP_092706740.1">
    <property type="nucleotide sequence ID" value="NZ_FMAG01000001.1"/>
</dbReference>